<dbReference type="AlphaFoldDB" id="A0A1I7SY01"/>
<dbReference type="GO" id="GO:0005874">
    <property type="term" value="C:microtubule"/>
    <property type="evidence" value="ECO:0007669"/>
    <property type="project" value="UniProtKB-KW"/>
</dbReference>
<reference evidence="16" key="1">
    <citation type="submission" date="2016-11" db="UniProtKB">
        <authorList>
            <consortium name="WormBaseParasite"/>
        </authorList>
    </citation>
    <scope>IDENTIFICATION</scope>
</reference>
<dbReference type="Gene3D" id="3.40.850.10">
    <property type="entry name" value="Kinesin motor domain"/>
    <property type="match status" value="1"/>
</dbReference>
<dbReference type="GO" id="GO:0003777">
    <property type="term" value="F:microtubule motor activity"/>
    <property type="evidence" value="ECO:0007669"/>
    <property type="project" value="InterPro"/>
</dbReference>
<evidence type="ECO:0000256" key="11">
    <source>
        <dbReference type="RuleBase" id="RU000394"/>
    </source>
</evidence>
<evidence type="ECO:0000313" key="15">
    <source>
        <dbReference type="Proteomes" id="UP000095282"/>
    </source>
</evidence>
<keyword evidence="4 10" id="KW-0547">Nucleotide-binding</keyword>
<dbReference type="InterPro" id="IPR027417">
    <property type="entry name" value="P-loop_NTPase"/>
</dbReference>
<dbReference type="InterPro" id="IPR019821">
    <property type="entry name" value="Kinesin_motor_CS"/>
</dbReference>
<dbReference type="GO" id="GO:0008017">
    <property type="term" value="F:microtubule binding"/>
    <property type="evidence" value="ECO:0007669"/>
    <property type="project" value="InterPro"/>
</dbReference>
<comment type="subcellular location">
    <subcellularLocation>
        <location evidence="1">Cytoplasm</location>
        <location evidence="1">Cytoskeleton</location>
    </subcellularLocation>
</comment>
<keyword evidence="15" id="KW-1185">Reference proteome</keyword>
<dbReference type="SUPFAM" id="SSF52540">
    <property type="entry name" value="P-loop containing nucleoside triphosphate hydrolases"/>
    <property type="match status" value="1"/>
</dbReference>
<feature type="coiled-coil region" evidence="12">
    <location>
        <begin position="741"/>
        <end position="920"/>
    </location>
</feature>
<evidence type="ECO:0000256" key="7">
    <source>
        <dbReference type="ARBA" id="ARBA00023175"/>
    </source>
</evidence>
<organism evidence="15 16">
    <name type="scientific">Caenorhabditis tropicalis</name>
    <dbReference type="NCBI Taxonomy" id="1561998"/>
    <lineage>
        <taxon>Eukaryota</taxon>
        <taxon>Metazoa</taxon>
        <taxon>Ecdysozoa</taxon>
        <taxon>Nematoda</taxon>
        <taxon>Chromadorea</taxon>
        <taxon>Rhabditida</taxon>
        <taxon>Rhabditina</taxon>
        <taxon>Rhabditomorpha</taxon>
        <taxon>Rhabditoidea</taxon>
        <taxon>Rhabditidae</taxon>
        <taxon>Peloderinae</taxon>
        <taxon>Caenorhabditis</taxon>
    </lineage>
</organism>
<feature type="region of interest" description="Disordered" evidence="13">
    <location>
        <begin position="482"/>
        <end position="507"/>
    </location>
</feature>
<dbReference type="Pfam" id="PF00225">
    <property type="entry name" value="Kinesin"/>
    <property type="match status" value="1"/>
</dbReference>
<dbReference type="WBParaSite" id="Csp11.Scaffold23.g118.t1">
    <property type="protein sequence ID" value="Csp11.Scaffold23.g118.t1"/>
    <property type="gene ID" value="Csp11.Scaffold23.g118"/>
</dbReference>
<name>A0A1I7SY01_9PELO</name>
<dbReference type="SMART" id="SM00129">
    <property type="entry name" value="KISc"/>
    <property type="match status" value="1"/>
</dbReference>
<dbReference type="STRING" id="1561998.A0A1I7SY01"/>
<keyword evidence="7 10" id="KW-0505">Motor protein</keyword>
<feature type="compositionally biased region" description="Basic and acidic residues" evidence="13">
    <location>
        <begin position="966"/>
        <end position="981"/>
    </location>
</feature>
<dbReference type="GO" id="GO:0005875">
    <property type="term" value="C:microtubule associated complex"/>
    <property type="evidence" value="ECO:0007669"/>
    <property type="project" value="TreeGrafter"/>
</dbReference>
<sequence>MSQYIKTYARIRPSARENGSTSLLPNDKTVTIDTENGPKSYELHRIFDDKATQEEVFTCVSKKIVEDSAEGFNGTVFAYGQTGSGKTHTMLGPCNSWSDPDRKGLIPRSIEYLFQLLDRKAKECQKFTFFVNVEFVELYNEDIFDLLNMKNKVQLRDTGKDIQLVGAKSESVDNSLDLMHVVERGWQSRSVGSTAMNSESSRSHALLIVKIKTHEVTGGLVKERYSTLNLVDLAGSERQSHTKAVGDRFKEATNINSSLTVLGRCIRILSKPSGNDKYVPYRDSHLTHILKNSLGGNSKTAVVVNMHPDKEFIQETNSTLMFAQSCTMIKNAVTRNEVMTGDQENSYKKAIQELRKEVDETRSKAREEFAKKLIDAEDFRLRLTEENDKLKAENADIRAKYNLALVKYNTGVGSNEIVKEFEKTLSKTLSEAVQNTPNDDFENLVSKYHTLRLECEANEKRQHELQQELNSLRNRYQDNLNTTIQMQTPNAKERRSSTRPKRRETQYIPSPARRAELEVDNDQELQEAHLQIEKLACELQVMQSKYEESSEQTSRMEIGFEKTKNTLQKKVEELSDKLTSAEEENEELVEKKNEKAIAELEASKLEANEKYESDIDSLRNHYELKIKSLQQQYTDIQEMNLSLQDTQKDICEKETIISKLEQDVAEKTKEVLNLQKELSDLTTKNASLERDFKAQSESLASLQKEFNDQAHTIIGLRKEINFKSETAANFQRDFDSNTKMKNKFEEELKMKSKLISSLEQEIVKKAEEIIQLQEEKSELHLDIDTIKRQSTETAEADEKEKNYLRQRNEELQKKIQENFKGFEQDIKVIKAKKDQELMSLQKSLDAVNKQLKQSETLLKKEQSVSERKFNEQVSEMTKKFKEAHMNDMKQQQEKIRRESMSQMESAVLEKESKIHELEKMNEYYKKQHSEDSATIANMLGTKQQKTSYIEKVRQEKADTERKIAQLRAENDRLSKGQKENNRPVLRTRTPR</sequence>
<evidence type="ECO:0000256" key="8">
    <source>
        <dbReference type="ARBA" id="ARBA00023212"/>
    </source>
</evidence>
<dbReference type="PANTHER" id="PTHR47969:SF15">
    <property type="entry name" value="CHROMOSOME-ASSOCIATED KINESIN KIF4A-RELATED"/>
    <property type="match status" value="1"/>
</dbReference>
<feature type="binding site" evidence="10">
    <location>
        <begin position="80"/>
        <end position="87"/>
    </location>
    <ligand>
        <name>ATP</name>
        <dbReference type="ChEBI" id="CHEBI:30616"/>
    </ligand>
</feature>
<evidence type="ECO:0000259" key="14">
    <source>
        <dbReference type="PROSITE" id="PS50067"/>
    </source>
</evidence>
<feature type="region of interest" description="Disordered" evidence="13">
    <location>
        <begin position="966"/>
        <end position="991"/>
    </location>
</feature>
<dbReference type="PROSITE" id="PS00411">
    <property type="entry name" value="KINESIN_MOTOR_1"/>
    <property type="match status" value="1"/>
</dbReference>
<dbReference type="PRINTS" id="PR00380">
    <property type="entry name" value="KINESINHEAVY"/>
</dbReference>
<dbReference type="Pfam" id="PF24918">
    <property type="entry name" value="NET2A_C"/>
    <property type="match status" value="1"/>
</dbReference>
<keyword evidence="8" id="KW-0206">Cytoskeleton</keyword>
<evidence type="ECO:0000256" key="10">
    <source>
        <dbReference type="PROSITE-ProRule" id="PRU00283"/>
    </source>
</evidence>
<protein>
    <recommendedName>
        <fullName evidence="11">Kinesin-like protein</fullName>
    </recommendedName>
</protein>
<feature type="coiled-coil region" evidence="12">
    <location>
        <begin position="448"/>
        <end position="482"/>
    </location>
</feature>
<dbReference type="eggNOG" id="KOG4280">
    <property type="taxonomic scope" value="Eukaryota"/>
</dbReference>
<evidence type="ECO:0000256" key="4">
    <source>
        <dbReference type="ARBA" id="ARBA00022741"/>
    </source>
</evidence>
<evidence type="ECO:0000256" key="13">
    <source>
        <dbReference type="SAM" id="MobiDB-lite"/>
    </source>
</evidence>
<comment type="similarity">
    <text evidence="9">Belongs to the TRAFAC class myosin-kinesin ATPase superfamily. Kinesin family. KIN-5/BimC subfamily.</text>
</comment>
<dbReference type="InterPro" id="IPR027640">
    <property type="entry name" value="Kinesin-like_fam"/>
</dbReference>
<proteinExistence type="inferred from homology"/>
<dbReference type="GO" id="GO:0007018">
    <property type="term" value="P:microtubule-based movement"/>
    <property type="evidence" value="ECO:0007669"/>
    <property type="project" value="InterPro"/>
</dbReference>
<accession>A0A1I7SY01</accession>
<keyword evidence="6 12" id="KW-0175">Coiled coil</keyword>
<dbReference type="GO" id="GO:0007052">
    <property type="term" value="P:mitotic spindle organization"/>
    <property type="evidence" value="ECO:0007669"/>
    <property type="project" value="TreeGrafter"/>
</dbReference>
<dbReference type="GO" id="GO:0005524">
    <property type="term" value="F:ATP binding"/>
    <property type="evidence" value="ECO:0007669"/>
    <property type="project" value="UniProtKB-UniRule"/>
</dbReference>
<evidence type="ECO:0000256" key="12">
    <source>
        <dbReference type="SAM" id="Coils"/>
    </source>
</evidence>
<evidence type="ECO:0000256" key="5">
    <source>
        <dbReference type="ARBA" id="ARBA00022840"/>
    </source>
</evidence>
<dbReference type="FunFam" id="3.40.850.10:FF:000019">
    <property type="entry name" value="Kinesin-like protein KIN-5D"/>
    <property type="match status" value="1"/>
</dbReference>
<evidence type="ECO:0000256" key="6">
    <source>
        <dbReference type="ARBA" id="ARBA00023054"/>
    </source>
</evidence>
<evidence type="ECO:0000256" key="1">
    <source>
        <dbReference type="ARBA" id="ARBA00004245"/>
    </source>
</evidence>
<keyword evidence="5 10" id="KW-0067">ATP-binding</keyword>
<keyword evidence="3 11" id="KW-0493">Microtubule</keyword>
<dbReference type="Proteomes" id="UP000095282">
    <property type="component" value="Unplaced"/>
</dbReference>
<evidence type="ECO:0000313" key="16">
    <source>
        <dbReference type="WBParaSite" id="Csp11.Scaffold23.g118.t1"/>
    </source>
</evidence>
<evidence type="ECO:0000256" key="3">
    <source>
        <dbReference type="ARBA" id="ARBA00022701"/>
    </source>
</evidence>
<feature type="coiled-coil region" evidence="12">
    <location>
        <begin position="344"/>
        <end position="400"/>
    </location>
</feature>
<dbReference type="PROSITE" id="PS50067">
    <property type="entry name" value="KINESIN_MOTOR_2"/>
    <property type="match status" value="1"/>
</dbReference>
<evidence type="ECO:0000256" key="9">
    <source>
        <dbReference type="ARBA" id="ARBA00034704"/>
    </source>
</evidence>
<dbReference type="InterPro" id="IPR056889">
    <property type="entry name" value="NET2A-D/KIP1-like_C"/>
</dbReference>
<dbReference type="PANTHER" id="PTHR47969">
    <property type="entry name" value="CHROMOSOME-ASSOCIATED KINESIN KIF4A-RELATED"/>
    <property type="match status" value="1"/>
</dbReference>
<dbReference type="CDD" id="cd00106">
    <property type="entry name" value="KISc"/>
    <property type="match status" value="1"/>
</dbReference>
<dbReference type="InterPro" id="IPR036961">
    <property type="entry name" value="Kinesin_motor_dom_sf"/>
</dbReference>
<evidence type="ECO:0000256" key="2">
    <source>
        <dbReference type="ARBA" id="ARBA00022490"/>
    </source>
</evidence>
<keyword evidence="2" id="KW-0963">Cytoplasm</keyword>
<feature type="coiled-coil region" evidence="12">
    <location>
        <begin position="525"/>
        <end position="705"/>
    </location>
</feature>
<dbReference type="GO" id="GO:0051231">
    <property type="term" value="P:spindle elongation"/>
    <property type="evidence" value="ECO:0007669"/>
    <property type="project" value="TreeGrafter"/>
</dbReference>
<feature type="domain" description="Kinesin motor" evidence="14">
    <location>
        <begin position="4"/>
        <end position="329"/>
    </location>
</feature>
<dbReference type="InterPro" id="IPR001752">
    <property type="entry name" value="Kinesin_motor_dom"/>
</dbReference>